<organism evidence="6 7">
    <name type="scientific">Georgenia faecalis</name>
    <dbReference type="NCBI Taxonomy" id="2483799"/>
    <lineage>
        <taxon>Bacteria</taxon>
        <taxon>Bacillati</taxon>
        <taxon>Actinomycetota</taxon>
        <taxon>Actinomycetes</taxon>
        <taxon>Micrococcales</taxon>
        <taxon>Bogoriellaceae</taxon>
        <taxon>Georgenia</taxon>
    </lineage>
</organism>
<comment type="subunit">
    <text evidence="3">Heterodimer of an alpha and a beta subunit.</text>
</comment>
<dbReference type="PIRSF" id="PIRSF000089">
    <property type="entry name" value="Electra_flavoP_a"/>
    <property type="match status" value="1"/>
</dbReference>
<dbReference type="SUPFAM" id="SSF52402">
    <property type="entry name" value="Adenine nucleotide alpha hydrolases-like"/>
    <property type="match status" value="1"/>
</dbReference>
<evidence type="ECO:0000313" key="6">
    <source>
        <dbReference type="EMBL" id="MFC4555944.1"/>
    </source>
</evidence>
<dbReference type="RefSeq" id="WP_122823431.1">
    <property type="nucleotide sequence ID" value="NZ_CP033325.1"/>
</dbReference>
<sequence>MTHSLVVVDDHAGLPSVPSTEVLTAARGLGSAVDAVWLGAAAPGPEALDVLGSYGARTVYVPELGGLTPDVAAVAAEAVLAVVGQADGPDAVLLVSTFAGKEIAARLAVGLGSGAVVDAVGVERADDGSLAARKVVFAGTWESVCTVTRGVPVVALKPASVEARPVTEAVAPAVVDVPVAFSPAARGVRVVERTEHAGGGRVPLSEAKVVVAGGRGVEGDFSAVEELADLLGAAVGATRVATDEGWIGHHAQIGQTGVTIAPRVYIGVGVSGAVHHTAGMQAAETIIAVNTDPEAPIFEMADFGVVGDVTDVLPQAIAELRRLRQG</sequence>
<dbReference type="Proteomes" id="UP001595955">
    <property type="component" value="Unassembled WGS sequence"/>
</dbReference>
<dbReference type="SUPFAM" id="SSF52467">
    <property type="entry name" value="DHS-like NAD/FAD-binding domain"/>
    <property type="match status" value="1"/>
</dbReference>
<dbReference type="Gene3D" id="3.40.50.620">
    <property type="entry name" value="HUPs"/>
    <property type="match status" value="1"/>
</dbReference>
<comment type="cofactor">
    <cofactor evidence="1">
        <name>FAD</name>
        <dbReference type="ChEBI" id="CHEBI:57692"/>
    </cofactor>
</comment>
<protein>
    <submittedName>
        <fullName evidence="6">Electron transfer flavoprotein subunit alpha/FixB family protein</fullName>
    </submittedName>
</protein>
<dbReference type="InterPro" id="IPR014730">
    <property type="entry name" value="ETF_a/b_N"/>
</dbReference>
<keyword evidence="7" id="KW-1185">Reference proteome</keyword>
<dbReference type="InterPro" id="IPR001308">
    <property type="entry name" value="ETF_a/FixB"/>
</dbReference>
<dbReference type="Pfam" id="PF00766">
    <property type="entry name" value="ETF_alpha"/>
    <property type="match status" value="1"/>
</dbReference>
<evidence type="ECO:0000313" key="7">
    <source>
        <dbReference type="Proteomes" id="UP001595955"/>
    </source>
</evidence>
<accession>A0ABV9DB19</accession>
<evidence type="ECO:0000256" key="2">
    <source>
        <dbReference type="ARBA" id="ARBA00005817"/>
    </source>
</evidence>
<dbReference type="InterPro" id="IPR014731">
    <property type="entry name" value="ETF_asu_C"/>
</dbReference>
<dbReference type="SMART" id="SM00893">
    <property type="entry name" value="ETF"/>
    <property type="match status" value="1"/>
</dbReference>
<dbReference type="Gene3D" id="3.40.50.1220">
    <property type="entry name" value="TPP-binding domain"/>
    <property type="match status" value="1"/>
</dbReference>
<dbReference type="Pfam" id="PF01012">
    <property type="entry name" value="ETF"/>
    <property type="match status" value="1"/>
</dbReference>
<evidence type="ECO:0000256" key="4">
    <source>
        <dbReference type="ARBA" id="ARBA00025649"/>
    </source>
</evidence>
<evidence type="ECO:0000256" key="3">
    <source>
        <dbReference type="ARBA" id="ARBA00011355"/>
    </source>
</evidence>
<evidence type="ECO:0000259" key="5">
    <source>
        <dbReference type="SMART" id="SM00893"/>
    </source>
</evidence>
<comment type="function">
    <text evidence="4">The electron transfer flavoprotein serves as a specific electron acceptor for other dehydrogenases. It transfers the electrons to the main respiratory chain via ETF-ubiquinone oxidoreductase (ETF dehydrogenase).</text>
</comment>
<evidence type="ECO:0000256" key="1">
    <source>
        <dbReference type="ARBA" id="ARBA00001974"/>
    </source>
</evidence>
<reference evidence="7" key="1">
    <citation type="journal article" date="2019" name="Int. J. Syst. Evol. Microbiol.">
        <title>The Global Catalogue of Microorganisms (GCM) 10K type strain sequencing project: providing services to taxonomists for standard genome sequencing and annotation.</title>
        <authorList>
            <consortium name="The Broad Institute Genomics Platform"/>
            <consortium name="The Broad Institute Genome Sequencing Center for Infectious Disease"/>
            <person name="Wu L."/>
            <person name="Ma J."/>
        </authorList>
    </citation>
    <scope>NUCLEOTIDE SEQUENCE [LARGE SCALE GENOMIC DNA]</scope>
    <source>
        <strain evidence="7">JCM 3369</strain>
    </source>
</reference>
<comment type="similarity">
    <text evidence="2">Belongs to the ETF alpha-subunit/FixB family.</text>
</comment>
<dbReference type="InterPro" id="IPR029035">
    <property type="entry name" value="DHS-like_NAD/FAD-binding_dom"/>
</dbReference>
<dbReference type="EMBL" id="JBHSGF010000008">
    <property type="protein sequence ID" value="MFC4555944.1"/>
    <property type="molecule type" value="Genomic_DNA"/>
</dbReference>
<comment type="caution">
    <text evidence="6">The sequence shown here is derived from an EMBL/GenBank/DDBJ whole genome shotgun (WGS) entry which is preliminary data.</text>
</comment>
<gene>
    <name evidence="6" type="ORF">ACFO3F_11855</name>
</gene>
<proteinExistence type="inferred from homology"/>
<dbReference type="PANTHER" id="PTHR43153">
    <property type="entry name" value="ELECTRON TRANSFER FLAVOPROTEIN ALPHA"/>
    <property type="match status" value="1"/>
</dbReference>
<name>A0ABV9DB19_9MICO</name>
<dbReference type="PANTHER" id="PTHR43153:SF1">
    <property type="entry name" value="ELECTRON TRANSFER FLAVOPROTEIN SUBUNIT ALPHA, MITOCHONDRIAL"/>
    <property type="match status" value="1"/>
</dbReference>
<feature type="domain" description="Electron transfer flavoprotein alpha/beta-subunit N-terminal" evidence="5">
    <location>
        <begin position="4"/>
        <end position="190"/>
    </location>
</feature>
<dbReference type="InterPro" id="IPR014729">
    <property type="entry name" value="Rossmann-like_a/b/a_fold"/>
</dbReference>